<gene>
    <name evidence="2" type="ORF">AMR76_05850</name>
</gene>
<sequence>MKETSSTPLELNALHLPDAPTWWPLAWGWWAGAASIVLVVVIIMLVIRWKRKRMAPKKTALRLLNPHLKQTPSSAIELLRQAALCYFPREEIAHLTGNAWYTFLDTQVGRPLFVPNETVWQQALYQKQKIADADALVADCYQWVNDALPPKKRRPVSVGKH</sequence>
<organism evidence="2 3">
    <name type="scientific">Vibrio furnissii</name>
    <dbReference type="NCBI Taxonomy" id="29494"/>
    <lineage>
        <taxon>Bacteria</taxon>
        <taxon>Pseudomonadati</taxon>
        <taxon>Pseudomonadota</taxon>
        <taxon>Gammaproteobacteria</taxon>
        <taxon>Vibrionales</taxon>
        <taxon>Vibrionaceae</taxon>
        <taxon>Vibrio</taxon>
    </lineage>
</organism>
<feature type="transmembrane region" description="Helical" evidence="1">
    <location>
        <begin position="27"/>
        <end position="47"/>
    </location>
</feature>
<reference evidence="2 3" key="1">
    <citation type="submission" date="2015-08" db="EMBL/GenBank/DDBJ databases">
        <title>Antibacterial properties of a collection of Vibrionaceae strains.</title>
        <authorList>
            <person name="Giubergia S."/>
        </authorList>
    </citation>
    <scope>NUCLEOTIDE SEQUENCE [LARGE SCALE GENOMIC DNA]</scope>
    <source>
        <strain evidence="2 3">S0821</strain>
    </source>
</reference>
<keyword evidence="1" id="KW-0472">Membrane</keyword>
<accession>A0A0Q2RSZ6</accession>
<protein>
    <recommendedName>
        <fullName evidence="4">DUF4381 domain-containing protein</fullName>
    </recommendedName>
</protein>
<evidence type="ECO:0000313" key="2">
    <source>
        <dbReference type="EMBL" id="KQH87238.1"/>
    </source>
</evidence>
<evidence type="ECO:0008006" key="4">
    <source>
        <dbReference type="Google" id="ProtNLM"/>
    </source>
</evidence>
<dbReference type="RefSeq" id="WP_014257658.1">
    <property type="nucleotide sequence ID" value="NZ_CABLCD010000014.1"/>
</dbReference>
<keyword evidence="3" id="KW-1185">Reference proteome</keyword>
<dbReference type="AlphaFoldDB" id="A0A0Q2RSZ6"/>
<dbReference type="InterPro" id="IPR025489">
    <property type="entry name" value="DUF4381"/>
</dbReference>
<comment type="caution">
    <text evidence="2">The sequence shown here is derived from an EMBL/GenBank/DDBJ whole genome shotgun (WGS) entry which is preliminary data.</text>
</comment>
<dbReference type="OMA" id="WYEFLDS"/>
<keyword evidence="1" id="KW-0812">Transmembrane</keyword>
<evidence type="ECO:0000256" key="1">
    <source>
        <dbReference type="SAM" id="Phobius"/>
    </source>
</evidence>
<keyword evidence="1" id="KW-1133">Transmembrane helix</keyword>
<dbReference type="InParanoid" id="A0A0Q2RSZ6"/>
<dbReference type="Proteomes" id="UP000051221">
    <property type="component" value="Unassembled WGS sequence"/>
</dbReference>
<evidence type="ECO:0000313" key="3">
    <source>
        <dbReference type="Proteomes" id="UP000051221"/>
    </source>
</evidence>
<name>A0A0Q2RSZ6_VIBFU</name>
<dbReference type="GeneID" id="50537177"/>
<proteinExistence type="predicted"/>
<dbReference type="Pfam" id="PF14316">
    <property type="entry name" value="DUF4381"/>
    <property type="match status" value="1"/>
</dbReference>
<dbReference type="EMBL" id="LKHS01000004">
    <property type="protein sequence ID" value="KQH87238.1"/>
    <property type="molecule type" value="Genomic_DNA"/>
</dbReference>